<dbReference type="Proteomes" id="UP000002383">
    <property type="component" value="Chromosome"/>
</dbReference>
<protein>
    <recommendedName>
        <fullName evidence="4 8">Methionyl-tRNA formyltransferase</fullName>
        <ecNumber evidence="3 8">2.1.2.9</ecNumber>
    </recommendedName>
</protein>
<dbReference type="InterPro" id="IPR036477">
    <property type="entry name" value="Formyl_transf_N_sf"/>
</dbReference>
<evidence type="ECO:0000256" key="5">
    <source>
        <dbReference type="ARBA" id="ARBA00022679"/>
    </source>
</evidence>
<feature type="domain" description="Formyl transferase C-terminal" evidence="10">
    <location>
        <begin position="209"/>
        <end position="306"/>
    </location>
</feature>
<dbReference type="eggNOG" id="COG0223">
    <property type="taxonomic scope" value="Bacteria"/>
</dbReference>
<dbReference type="Gene3D" id="3.10.25.10">
    <property type="entry name" value="Formyl transferase, C-terminal domain"/>
    <property type="match status" value="1"/>
</dbReference>
<feature type="domain" description="Formyl transferase N-terminal" evidence="9">
    <location>
        <begin position="8"/>
        <end position="184"/>
    </location>
</feature>
<feature type="binding site" evidence="8">
    <location>
        <begin position="115"/>
        <end position="118"/>
    </location>
    <ligand>
        <name>(6S)-5,6,7,8-tetrahydrofolate</name>
        <dbReference type="ChEBI" id="CHEBI:57453"/>
    </ligand>
</feature>
<dbReference type="GO" id="GO:0005829">
    <property type="term" value="C:cytosol"/>
    <property type="evidence" value="ECO:0007669"/>
    <property type="project" value="TreeGrafter"/>
</dbReference>
<gene>
    <name evidence="8" type="primary">fmt</name>
    <name evidence="11" type="ordered locus">Tgr7_0196</name>
</gene>
<evidence type="ECO:0000256" key="2">
    <source>
        <dbReference type="ARBA" id="ARBA00010699"/>
    </source>
</evidence>
<dbReference type="SUPFAM" id="SSF53328">
    <property type="entry name" value="Formyltransferase"/>
    <property type="match status" value="1"/>
</dbReference>
<dbReference type="PROSITE" id="PS00373">
    <property type="entry name" value="GART"/>
    <property type="match status" value="1"/>
</dbReference>
<evidence type="ECO:0000256" key="1">
    <source>
        <dbReference type="ARBA" id="ARBA00002606"/>
    </source>
</evidence>
<evidence type="ECO:0000256" key="3">
    <source>
        <dbReference type="ARBA" id="ARBA00012261"/>
    </source>
</evidence>
<dbReference type="EMBL" id="CP001339">
    <property type="protein sequence ID" value="ACL71295.1"/>
    <property type="molecule type" value="Genomic_DNA"/>
</dbReference>
<dbReference type="HOGENOM" id="CLU_033347_1_2_6"/>
<evidence type="ECO:0000259" key="9">
    <source>
        <dbReference type="Pfam" id="PF00551"/>
    </source>
</evidence>
<evidence type="ECO:0000259" key="10">
    <source>
        <dbReference type="Pfam" id="PF02911"/>
    </source>
</evidence>
<dbReference type="InterPro" id="IPR041711">
    <property type="entry name" value="Met-tRNA-FMT_N"/>
</dbReference>
<dbReference type="EC" id="2.1.2.9" evidence="3 8"/>
<dbReference type="HAMAP" id="MF_00182">
    <property type="entry name" value="Formyl_trans"/>
    <property type="match status" value="1"/>
</dbReference>
<dbReference type="InterPro" id="IPR037022">
    <property type="entry name" value="Formyl_trans_C_sf"/>
</dbReference>
<dbReference type="InterPro" id="IPR001555">
    <property type="entry name" value="GART_AS"/>
</dbReference>
<dbReference type="Pfam" id="PF00551">
    <property type="entry name" value="Formyl_trans_N"/>
    <property type="match status" value="1"/>
</dbReference>
<keyword evidence="12" id="KW-1185">Reference proteome</keyword>
<dbReference type="InterPro" id="IPR005794">
    <property type="entry name" value="Fmt"/>
</dbReference>
<dbReference type="GO" id="GO:0004479">
    <property type="term" value="F:methionyl-tRNA formyltransferase activity"/>
    <property type="evidence" value="ECO:0007669"/>
    <property type="project" value="UniProtKB-UniRule"/>
</dbReference>
<dbReference type="InterPro" id="IPR002376">
    <property type="entry name" value="Formyl_transf_N"/>
</dbReference>
<dbReference type="SUPFAM" id="SSF50486">
    <property type="entry name" value="FMT C-terminal domain-like"/>
    <property type="match status" value="1"/>
</dbReference>
<evidence type="ECO:0000256" key="4">
    <source>
        <dbReference type="ARBA" id="ARBA00016014"/>
    </source>
</evidence>
<dbReference type="NCBIfam" id="TIGR00460">
    <property type="entry name" value="fmt"/>
    <property type="match status" value="1"/>
</dbReference>
<keyword evidence="6 8" id="KW-0648">Protein biosynthesis</keyword>
<dbReference type="STRING" id="396588.Tgr7_0196"/>
<dbReference type="RefSeq" id="WP_012636784.1">
    <property type="nucleotide sequence ID" value="NC_011901.1"/>
</dbReference>
<dbReference type="CDD" id="cd08704">
    <property type="entry name" value="Met_tRNA_FMT_C"/>
    <property type="match status" value="1"/>
</dbReference>
<comment type="catalytic activity">
    <reaction evidence="7 8">
        <text>L-methionyl-tRNA(fMet) + (6R)-10-formyltetrahydrofolate = N-formyl-L-methionyl-tRNA(fMet) + (6S)-5,6,7,8-tetrahydrofolate + H(+)</text>
        <dbReference type="Rhea" id="RHEA:24380"/>
        <dbReference type="Rhea" id="RHEA-COMP:9952"/>
        <dbReference type="Rhea" id="RHEA-COMP:9953"/>
        <dbReference type="ChEBI" id="CHEBI:15378"/>
        <dbReference type="ChEBI" id="CHEBI:57453"/>
        <dbReference type="ChEBI" id="CHEBI:78530"/>
        <dbReference type="ChEBI" id="CHEBI:78844"/>
        <dbReference type="ChEBI" id="CHEBI:195366"/>
        <dbReference type="EC" id="2.1.2.9"/>
    </reaction>
</comment>
<sequence length="318" mass="33936">MDPSPKLRIVYAGTPEFAVPALQALIDSPHDVVAVYTQPDRPAGRGRKLTPSPIKHLALEHGIPVEQPERLKPPEVQARLRAYAPDVMVVAAYGLILPRAVLEIPKHGCLNIHASLLPRWRGAAPIQRAILAGDAETGVTLMQMAAGLDTGDMLLKAVTPIGPGDTAQELHDRLAEQGAQLLLDCLEDLQAGRLRPEPQDEALATYAEKLSKAEAELDWFLSAAALDRQVRAFNPWPVAFTHLDGETLRIWAAAPVASTVTATPGTVVAEGPQGIDVATGEGLLRLTRIQFPGGRPLTAEQVVAGRSLLGKRLGGSAK</sequence>
<dbReference type="Pfam" id="PF02911">
    <property type="entry name" value="Formyl_trans_C"/>
    <property type="match status" value="1"/>
</dbReference>
<dbReference type="CDD" id="cd08646">
    <property type="entry name" value="FMT_core_Met-tRNA-FMT_N"/>
    <property type="match status" value="1"/>
</dbReference>
<dbReference type="InterPro" id="IPR005793">
    <property type="entry name" value="Formyl_trans_C"/>
</dbReference>
<comment type="function">
    <text evidence="1 8">Attaches a formyl group to the free amino group of methionyl-tRNA(fMet). The formyl group appears to play a dual role in the initiator identity of N-formylmethionyl-tRNA by promoting its recognition by IF2 and preventing the misappropriation of this tRNA by the elongation apparatus.</text>
</comment>
<comment type="similarity">
    <text evidence="2 8">Belongs to the Fmt family.</text>
</comment>
<reference evidence="11 12" key="1">
    <citation type="journal article" date="2011" name="Stand. Genomic Sci.">
        <title>Complete genome sequence of 'Thioalkalivibrio sulfidophilus' HL-EbGr7.</title>
        <authorList>
            <person name="Muyzer G."/>
            <person name="Sorokin D.Y."/>
            <person name="Mavromatis K."/>
            <person name="Lapidus A."/>
            <person name="Clum A."/>
            <person name="Ivanova N."/>
            <person name="Pati A."/>
            <person name="d'Haeseleer P."/>
            <person name="Woyke T."/>
            <person name="Kyrpides N.C."/>
        </authorList>
    </citation>
    <scope>NUCLEOTIDE SEQUENCE [LARGE SCALE GENOMIC DNA]</scope>
    <source>
        <strain evidence="11 12">HL-EbGR7</strain>
    </source>
</reference>
<proteinExistence type="inferred from homology"/>
<dbReference type="PANTHER" id="PTHR11138">
    <property type="entry name" value="METHIONYL-TRNA FORMYLTRANSFERASE"/>
    <property type="match status" value="1"/>
</dbReference>
<evidence type="ECO:0000313" key="12">
    <source>
        <dbReference type="Proteomes" id="UP000002383"/>
    </source>
</evidence>
<evidence type="ECO:0000313" key="11">
    <source>
        <dbReference type="EMBL" id="ACL71295.1"/>
    </source>
</evidence>
<name>B8GU12_THISH</name>
<evidence type="ECO:0000256" key="6">
    <source>
        <dbReference type="ARBA" id="ARBA00022917"/>
    </source>
</evidence>
<dbReference type="OrthoDB" id="9802815at2"/>
<dbReference type="KEGG" id="tgr:Tgr7_0196"/>
<dbReference type="PANTHER" id="PTHR11138:SF5">
    <property type="entry name" value="METHIONYL-TRNA FORMYLTRANSFERASE, MITOCHONDRIAL"/>
    <property type="match status" value="1"/>
</dbReference>
<dbReference type="AlphaFoldDB" id="B8GU12"/>
<dbReference type="Gene3D" id="3.40.50.170">
    <property type="entry name" value="Formyl transferase, N-terminal domain"/>
    <property type="match status" value="1"/>
</dbReference>
<accession>B8GU12</accession>
<dbReference type="InterPro" id="IPR011034">
    <property type="entry name" value="Formyl_transferase-like_C_sf"/>
</dbReference>
<evidence type="ECO:0000256" key="7">
    <source>
        <dbReference type="ARBA" id="ARBA00048558"/>
    </source>
</evidence>
<evidence type="ECO:0000256" key="8">
    <source>
        <dbReference type="HAMAP-Rule" id="MF_00182"/>
    </source>
</evidence>
<dbReference type="InterPro" id="IPR044135">
    <property type="entry name" value="Met-tRNA-FMT_C"/>
</dbReference>
<keyword evidence="5 8" id="KW-0808">Transferase</keyword>
<organism evidence="11 12">
    <name type="scientific">Thioalkalivibrio sulfidiphilus (strain HL-EbGR7)</name>
    <dbReference type="NCBI Taxonomy" id="396588"/>
    <lineage>
        <taxon>Bacteria</taxon>
        <taxon>Pseudomonadati</taxon>
        <taxon>Pseudomonadota</taxon>
        <taxon>Gammaproteobacteria</taxon>
        <taxon>Chromatiales</taxon>
        <taxon>Ectothiorhodospiraceae</taxon>
        <taxon>Thioalkalivibrio</taxon>
    </lineage>
</organism>
<dbReference type="FunFam" id="3.40.50.170:FF:000003">
    <property type="entry name" value="Methionyl-tRNA formyltransferase"/>
    <property type="match status" value="1"/>
</dbReference>